<feature type="compositionally biased region" description="Basic and acidic residues" evidence="1">
    <location>
        <begin position="28"/>
        <end position="44"/>
    </location>
</feature>
<gene>
    <name evidence="2" type="ORF">EH31_15700</name>
</gene>
<evidence type="ECO:0000256" key="1">
    <source>
        <dbReference type="SAM" id="MobiDB-lite"/>
    </source>
</evidence>
<dbReference type="InterPro" id="IPR011990">
    <property type="entry name" value="TPR-like_helical_dom_sf"/>
</dbReference>
<organism evidence="2 3">
    <name type="scientific">Erythrobacter longus</name>
    <dbReference type="NCBI Taxonomy" id="1044"/>
    <lineage>
        <taxon>Bacteria</taxon>
        <taxon>Pseudomonadati</taxon>
        <taxon>Pseudomonadota</taxon>
        <taxon>Alphaproteobacteria</taxon>
        <taxon>Sphingomonadales</taxon>
        <taxon>Erythrobacteraceae</taxon>
        <taxon>Erythrobacter/Porphyrobacter group</taxon>
        <taxon>Erythrobacter</taxon>
    </lineage>
</organism>
<dbReference type="OrthoDB" id="7566477at2"/>
<sequence>MTLITSLLVLALQVGPNPSVISPLGTPDELRNRPERAPQEKSIEQDPAALWLAECLGMLPDQAARAHSLAQLRRNDSAGRDRILANHCLGLAATELGLWDDAIGAFIAARDDTPGDEMRAKARFGAMAGNAALAAQDLERSATLLKTARSDAQAAASAPMQAIIASDLARVLVATGQLEDALAELDLSTQLIPDEAGTWLLKATLLRRLERLDEAQTAIEEASTLAPADPAIGLEAGVIAVLSGREDAARTSWQSVIDLAPSSPEALTAQGYLAQIEPAAS</sequence>
<comment type="caution">
    <text evidence="2">The sequence shown here is derived from an EMBL/GenBank/DDBJ whole genome shotgun (WGS) entry which is preliminary data.</text>
</comment>
<reference evidence="2 3" key="1">
    <citation type="submission" date="2014-04" db="EMBL/GenBank/DDBJ databases">
        <title>A comprehensive comparison of genomes of Erythrobacter spp. strains.</title>
        <authorList>
            <person name="Zheng Q."/>
        </authorList>
    </citation>
    <scope>NUCLEOTIDE SEQUENCE [LARGE SCALE GENOMIC DNA]</scope>
    <source>
        <strain evidence="2 3">DSM 6997</strain>
    </source>
</reference>
<dbReference type="SUPFAM" id="SSF48452">
    <property type="entry name" value="TPR-like"/>
    <property type="match status" value="1"/>
</dbReference>
<proteinExistence type="predicted"/>
<evidence type="ECO:0000313" key="2">
    <source>
        <dbReference type="EMBL" id="KEO88875.1"/>
    </source>
</evidence>
<dbReference type="eggNOG" id="COG0457">
    <property type="taxonomic scope" value="Bacteria"/>
</dbReference>
<protein>
    <submittedName>
        <fullName evidence="2">Uncharacterized protein</fullName>
    </submittedName>
</protein>
<dbReference type="AlphaFoldDB" id="A0A074M7Z7"/>
<dbReference type="RefSeq" id="WP_034961704.1">
    <property type="nucleotide sequence ID" value="NZ_JMIW01000007.1"/>
</dbReference>
<name>A0A074M7Z7_ERYLO</name>
<evidence type="ECO:0000313" key="3">
    <source>
        <dbReference type="Proteomes" id="UP000027647"/>
    </source>
</evidence>
<dbReference type="Gene3D" id="1.25.40.10">
    <property type="entry name" value="Tetratricopeptide repeat domain"/>
    <property type="match status" value="1"/>
</dbReference>
<accession>A0A074M7Z7</accession>
<dbReference type="Proteomes" id="UP000027647">
    <property type="component" value="Unassembled WGS sequence"/>
</dbReference>
<feature type="region of interest" description="Disordered" evidence="1">
    <location>
        <begin position="21"/>
        <end position="44"/>
    </location>
</feature>
<dbReference type="STRING" id="1044.EH31_15700"/>
<dbReference type="Pfam" id="PF13432">
    <property type="entry name" value="TPR_16"/>
    <property type="match status" value="2"/>
</dbReference>
<keyword evidence="3" id="KW-1185">Reference proteome</keyword>
<dbReference type="EMBL" id="JMIW01000007">
    <property type="protein sequence ID" value="KEO88875.1"/>
    <property type="molecule type" value="Genomic_DNA"/>
</dbReference>